<dbReference type="GO" id="GO:0005737">
    <property type="term" value="C:cytoplasm"/>
    <property type="evidence" value="ECO:0007669"/>
    <property type="project" value="TreeGrafter"/>
</dbReference>
<dbReference type="InterPro" id="IPR036736">
    <property type="entry name" value="ACP-like_sf"/>
</dbReference>
<keyword evidence="6" id="KW-1185">Reference proteome</keyword>
<proteinExistence type="predicted"/>
<dbReference type="InterPro" id="IPR001242">
    <property type="entry name" value="Condensation_dom"/>
</dbReference>
<sequence>MTVTVQKREDGVLPPDESEKHFLKSGATLFQELTTSVVPGILQKRECILLPIPEQLSQKDLFYHTLLSWAVVQVQYEGQSQIIFDVQIPTVGLTSEGQPDDDLGDEFQGTFLSLQLEIETEKSISDALIHVQDRATASSQIAEGSHERIVSQTVLLIENGASPTRESAEQDFCNRYGSVISFCFTRDACEFRVLQSKIDHLRVKRQVEYVFQTLFGKLETRIHEIHSLNPLDWKELRDRNGKAPQRVDMCVHDAIQEQCLRRPHAPAICSYEGEMTYEQLFVQATRVAKCLQARGVGPEKFVPLCFPKTRWAVISILAYPLARLKDICQKLEPAVILSVKSTSDLAQNLAPDVLIVDDEDSMPPDAAATSFQESSVKPYNSVYVAFTSGSTGSPKGVVIQHHAYCSAVGTHIEKFHIDVDSRVLQFSSYGFDAAVLKTLSTLMAGGCLCVLGDAQRTDSFVESSRAMRPSHAFLTPSFIRSLTPEEFEYIGIHTLVFIGEKVTPSSLLSCPKNVRAINGYGPAECTPITSIHPDIRAATSPSNIGWSQFSTCWIVDPRDHNQLVPIGAIGELIVEGWTVGRGYLKDEAMTQAAFISSPKWLTSIRGSEETPPLYKTGDLVQELPDKSLLYAGRKGTQAKLRGQRLELEEVETHCRGYFPEAIELVADVTSNDDNSFLVLVVVIRPTSEGFKNHKFLLPPTDDFVDLAQAAKEGLKCTLPTFMVPTIILPFDELPTNSSGKMDRQQLRRCITSLSSHELRKYQPLAQSKSSPVLLSGIEGVLQGIWAKELHIARESVGPDDNFFILGGNSISAMRVVSKARSQNLLLVASDLLSYPSLSALAKNATPTKAIAFDTTPFSLLGATPESLNRFHAKLREEHIIPNGAQIVDSAPLTTYQYEMLDTNGVESFVFFYDGPVSKRSLRKACQTVWDAYTILRTVFVPMDDRIVQIALSNVDLPFYTIETNEDVESMVTSSAKESCQRSSLGPLGASFTLVSGQHGRKNGFIITLSHLQYDGVSLQFLFDDITLAYGGEVPAPRLDYFNYLYFRAQHSLDKAFSAWKHYLKDAPVNRLLEEHHPGSSHPPQETAWCPIQEQTIPIPSFPQTLTLATLVRAGWAIALSERYHELDILFQQTVHGRDSVLENVHHIFGPCINKLPFRIAINATDSVQEFLTQVQEQQSKALRYDYLEMPEILQRCTPWPKDTRMAWHLLHQNFDATWNCRLDGVDSLGQEFFDGRAPKSESGLGICTVQGKSLHLVITEVATPGDSGRAEMLLRRWTQLVETLAVSMTCQLESIIELQSAEVA</sequence>
<dbReference type="InterPro" id="IPR009081">
    <property type="entry name" value="PP-bd_ACP"/>
</dbReference>
<dbReference type="EMBL" id="JAQJAC010000003">
    <property type="protein sequence ID" value="KAJ5589687.1"/>
    <property type="molecule type" value="Genomic_DNA"/>
</dbReference>
<reference evidence="5 6" key="1">
    <citation type="journal article" date="2023" name="IMA Fungus">
        <title>Comparative genomic study of the Penicillium genus elucidates a diverse pangenome and 15 lateral gene transfer events.</title>
        <authorList>
            <person name="Petersen C."/>
            <person name="Sorensen T."/>
            <person name="Nielsen M.R."/>
            <person name="Sondergaard T.E."/>
            <person name="Sorensen J.L."/>
            <person name="Fitzpatrick D.A."/>
            <person name="Frisvad J.C."/>
            <person name="Nielsen K.L."/>
        </authorList>
    </citation>
    <scope>NUCLEOTIDE SEQUENCE [LARGE SCALE GENOMIC DNA]</scope>
    <source>
        <strain evidence="5 6">IBT 29057</strain>
    </source>
</reference>
<evidence type="ECO:0000256" key="3">
    <source>
        <dbReference type="ARBA" id="ARBA00022598"/>
    </source>
</evidence>
<dbReference type="CDD" id="cd05918">
    <property type="entry name" value="A_NRPS_SidN3_like"/>
    <property type="match status" value="1"/>
</dbReference>
<evidence type="ECO:0000256" key="1">
    <source>
        <dbReference type="ARBA" id="ARBA00022450"/>
    </source>
</evidence>
<dbReference type="GO" id="GO:0044550">
    <property type="term" value="P:secondary metabolite biosynthetic process"/>
    <property type="evidence" value="ECO:0007669"/>
    <property type="project" value="TreeGrafter"/>
</dbReference>
<dbReference type="InterPro" id="IPR020845">
    <property type="entry name" value="AMP-binding_CS"/>
</dbReference>
<dbReference type="Pfam" id="PF00668">
    <property type="entry name" value="Condensation"/>
    <property type="match status" value="1"/>
</dbReference>
<dbReference type="InterPro" id="IPR045851">
    <property type="entry name" value="AMP-bd_C_sf"/>
</dbReference>
<gene>
    <name evidence="5" type="ORF">N7450_003659</name>
</gene>
<dbReference type="InterPro" id="IPR000873">
    <property type="entry name" value="AMP-dep_synth/lig_dom"/>
</dbReference>
<dbReference type="Gene3D" id="3.30.559.30">
    <property type="entry name" value="Nonribosomal peptide synthetase, condensation domain"/>
    <property type="match status" value="1"/>
</dbReference>
<dbReference type="SUPFAM" id="SSF47336">
    <property type="entry name" value="ACP-like"/>
    <property type="match status" value="1"/>
</dbReference>
<dbReference type="InterPro" id="IPR023213">
    <property type="entry name" value="CAT-like_dom_sf"/>
</dbReference>
<dbReference type="SUPFAM" id="SSF56801">
    <property type="entry name" value="Acetyl-CoA synthetase-like"/>
    <property type="match status" value="1"/>
</dbReference>
<dbReference type="Pfam" id="PF00501">
    <property type="entry name" value="AMP-binding"/>
    <property type="match status" value="1"/>
</dbReference>
<keyword evidence="1" id="KW-0596">Phosphopantetheine</keyword>
<dbReference type="PROSITE" id="PS50075">
    <property type="entry name" value="CARRIER"/>
    <property type="match status" value="1"/>
</dbReference>
<dbReference type="Pfam" id="PF00550">
    <property type="entry name" value="PP-binding"/>
    <property type="match status" value="1"/>
</dbReference>
<dbReference type="GO" id="GO:0043041">
    <property type="term" value="P:amino acid activation for nonribosomal peptide biosynthetic process"/>
    <property type="evidence" value="ECO:0007669"/>
    <property type="project" value="TreeGrafter"/>
</dbReference>
<dbReference type="PANTHER" id="PTHR45527">
    <property type="entry name" value="NONRIBOSOMAL PEPTIDE SYNTHETASE"/>
    <property type="match status" value="1"/>
</dbReference>
<dbReference type="PANTHER" id="PTHR45527:SF1">
    <property type="entry name" value="FATTY ACID SYNTHASE"/>
    <property type="match status" value="1"/>
</dbReference>
<comment type="caution">
    <text evidence="5">The sequence shown here is derived from an EMBL/GenBank/DDBJ whole genome shotgun (WGS) entry which is preliminary data.</text>
</comment>
<dbReference type="Proteomes" id="UP001216150">
    <property type="component" value="Unassembled WGS sequence"/>
</dbReference>
<dbReference type="Gene3D" id="1.10.1200.10">
    <property type="entry name" value="ACP-like"/>
    <property type="match status" value="1"/>
</dbReference>
<dbReference type="InterPro" id="IPR042099">
    <property type="entry name" value="ANL_N_sf"/>
</dbReference>
<dbReference type="GO" id="GO:0031177">
    <property type="term" value="F:phosphopantetheine binding"/>
    <property type="evidence" value="ECO:0007669"/>
    <property type="project" value="TreeGrafter"/>
</dbReference>
<name>A0AAD6DNK1_9EURO</name>
<dbReference type="Gene3D" id="3.30.559.10">
    <property type="entry name" value="Chloramphenicol acetyltransferase-like domain"/>
    <property type="match status" value="1"/>
</dbReference>
<dbReference type="PROSITE" id="PS00455">
    <property type="entry name" value="AMP_BINDING"/>
    <property type="match status" value="1"/>
</dbReference>
<dbReference type="SUPFAM" id="SSF52777">
    <property type="entry name" value="CoA-dependent acyltransferases"/>
    <property type="match status" value="2"/>
</dbReference>
<evidence type="ECO:0000256" key="2">
    <source>
        <dbReference type="ARBA" id="ARBA00022553"/>
    </source>
</evidence>
<evidence type="ECO:0000313" key="5">
    <source>
        <dbReference type="EMBL" id="KAJ5589687.1"/>
    </source>
</evidence>
<evidence type="ECO:0000259" key="4">
    <source>
        <dbReference type="PROSITE" id="PS50075"/>
    </source>
</evidence>
<keyword evidence="2" id="KW-0597">Phosphoprotein</keyword>
<dbReference type="GO" id="GO:0016874">
    <property type="term" value="F:ligase activity"/>
    <property type="evidence" value="ECO:0007669"/>
    <property type="project" value="UniProtKB-KW"/>
</dbReference>
<organism evidence="5 6">
    <name type="scientific">Penicillium hetheringtonii</name>
    <dbReference type="NCBI Taxonomy" id="911720"/>
    <lineage>
        <taxon>Eukaryota</taxon>
        <taxon>Fungi</taxon>
        <taxon>Dikarya</taxon>
        <taxon>Ascomycota</taxon>
        <taxon>Pezizomycotina</taxon>
        <taxon>Eurotiomycetes</taxon>
        <taxon>Eurotiomycetidae</taxon>
        <taxon>Eurotiales</taxon>
        <taxon>Aspergillaceae</taxon>
        <taxon>Penicillium</taxon>
    </lineage>
</organism>
<dbReference type="Gene3D" id="3.30.300.30">
    <property type="match status" value="1"/>
</dbReference>
<protein>
    <recommendedName>
        <fullName evidence="4">Carrier domain-containing protein</fullName>
    </recommendedName>
</protein>
<evidence type="ECO:0000313" key="6">
    <source>
        <dbReference type="Proteomes" id="UP001216150"/>
    </source>
</evidence>
<feature type="domain" description="Carrier" evidence="4">
    <location>
        <begin position="772"/>
        <end position="848"/>
    </location>
</feature>
<accession>A0AAD6DNK1</accession>
<dbReference type="Gene3D" id="3.40.50.12780">
    <property type="entry name" value="N-terminal domain of ligase-like"/>
    <property type="match status" value="1"/>
</dbReference>
<keyword evidence="3" id="KW-0436">Ligase</keyword>